<sequence length="99" mass="11052">MVSLHTPESERSSAPGTTAGKSHPKRPKSHKSSGKLMASLFWDAHGILFVGYLEKGKTINSEDCKALLDRLSVEIKKKQPHLPRNKCRFTEIMPHATSR</sequence>
<comment type="caution">
    <text evidence="2">The sequence shown here is derived from an EMBL/GenBank/DDBJ whole genome shotgun (WGS) entry which is preliminary data.</text>
</comment>
<dbReference type="GO" id="GO:0003676">
    <property type="term" value="F:nucleic acid binding"/>
    <property type="evidence" value="ECO:0007669"/>
    <property type="project" value="InterPro"/>
</dbReference>
<dbReference type="AlphaFoldDB" id="A0A8T0F989"/>
<dbReference type="Proteomes" id="UP000807504">
    <property type="component" value="Unassembled WGS sequence"/>
</dbReference>
<reference evidence="2" key="2">
    <citation type="submission" date="2020-06" db="EMBL/GenBank/DDBJ databases">
        <authorList>
            <person name="Sheffer M."/>
        </authorList>
    </citation>
    <scope>NUCLEOTIDE SEQUENCE</scope>
</reference>
<evidence type="ECO:0000256" key="1">
    <source>
        <dbReference type="SAM" id="MobiDB-lite"/>
    </source>
</evidence>
<gene>
    <name evidence="2" type="ORF">HNY73_011083</name>
</gene>
<feature type="compositionally biased region" description="Basic residues" evidence="1">
    <location>
        <begin position="22"/>
        <end position="33"/>
    </location>
</feature>
<dbReference type="InterPro" id="IPR036397">
    <property type="entry name" value="RNaseH_sf"/>
</dbReference>
<organism evidence="2 3">
    <name type="scientific">Argiope bruennichi</name>
    <name type="common">Wasp spider</name>
    <name type="synonym">Aranea bruennichi</name>
    <dbReference type="NCBI Taxonomy" id="94029"/>
    <lineage>
        <taxon>Eukaryota</taxon>
        <taxon>Metazoa</taxon>
        <taxon>Ecdysozoa</taxon>
        <taxon>Arthropoda</taxon>
        <taxon>Chelicerata</taxon>
        <taxon>Arachnida</taxon>
        <taxon>Araneae</taxon>
        <taxon>Araneomorphae</taxon>
        <taxon>Entelegynae</taxon>
        <taxon>Araneoidea</taxon>
        <taxon>Araneidae</taxon>
        <taxon>Argiope</taxon>
    </lineage>
</organism>
<evidence type="ECO:0000313" key="3">
    <source>
        <dbReference type="Proteomes" id="UP000807504"/>
    </source>
</evidence>
<feature type="region of interest" description="Disordered" evidence="1">
    <location>
        <begin position="1"/>
        <end position="33"/>
    </location>
</feature>
<dbReference type="InterPro" id="IPR001888">
    <property type="entry name" value="Transposase_1"/>
</dbReference>
<accession>A0A8T0F989</accession>
<evidence type="ECO:0000313" key="2">
    <source>
        <dbReference type="EMBL" id="KAF8785563.1"/>
    </source>
</evidence>
<keyword evidence="3" id="KW-1185">Reference proteome</keyword>
<protein>
    <recommendedName>
        <fullName evidence="4">Transposase</fullName>
    </recommendedName>
</protein>
<proteinExistence type="predicted"/>
<name>A0A8T0F989_ARGBR</name>
<dbReference type="EMBL" id="JABXBU010000030">
    <property type="protein sequence ID" value="KAF8785563.1"/>
    <property type="molecule type" value="Genomic_DNA"/>
</dbReference>
<evidence type="ECO:0008006" key="4">
    <source>
        <dbReference type="Google" id="ProtNLM"/>
    </source>
</evidence>
<dbReference type="Gene3D" id="3.30.420.10">
    <property type="entry name" value="Ribonuclease H-like superfamily/Ribonuclease H"/>
    <property type="match status" value="1"/>
</dbReference>
<dbReference type="Pfam" id="PF01359">
    <property type="entry name" value="Transposase_1"/>
    <property type="match status" value="1"/>
</dbReference>
<reference evidence="2" key="1">
    <citation type="journal article" date="2020" name="bioRxiv">
        <title>Chromosome-level reference genome of the European wasp spider Argiope bruennichi: a resource for studies on range expansion and evolutionary adaptation.</title>
        <authorList>
            <person name="Sheffer M.M."/>
            <person name="Hoppe A."/>
            <person name="Krehenwinkel H."/>
            <person name="Uhl G."/>
            <person name="Kuss A.W."/>
            <person name="Jensen L."/>
            <person name="Jensen C."/>
            <person name="Gillespie R.G."/>
            <person name="Hoff K.J."/>
            <person name="Prost S."/>
        </authorList>
    </citation>
    <scope>NUCLEOTIDE SEQUENCE</scope>
</reference>